<accession>A0ABQ5VGF0</accession>
<comment type="caution">
    <text evidence="1">The sequence shown here is derived from an EMBL/GenBank/DDBJ whole genome shotgun (WGS) entry which is preliminary data.</text>
</comment>
<protein>
    <recommendedName>
        <fullName evidence="3">ANTAR domain-containing protein</fullName>
    </recommendedName>
</protein>
<proteinExistence type="predicted"/>
<dbReference type="Proteomes" id="UP001161388">
    <property type="component" value="Unassembled WGS sequence"/>
</dbReference>
<organism evidence="1 2">
    <name type="scientific">Sulfitobacter pacificus</name>
    <dbReference type="NCBI Taxonomy" id="1499314"/>
    <lineage>
        <taxon>Bacteria</taxon>
        <taxon>Pseudomonadati</taxon>
        <taxon>Pseudomonadota</taxon>
        <taxon>Alphaproteobacteria</taxon>
        <taxon>Rhodobacterales</taxon>
        <taxon>Roseobacteraceae</taxon>
        <taxon>Sulfitobacter</taxon>
    </lineage>
</organism>
<evidence type="ECO:0008006" key="3">
    <source>
        <dbReference type="Google" id="ProtNLM"/>
    </source>
</evidence>
<keyword evidence="2" id="KW-1185">Reference proteome</keyword>
<dbReference type="RefSeq" id="WP_284371052.1">
    <property type="nucleotide sequence ID" value="NZ_BSNL01000001.1"/>
</dbReference>
<name>A0ABQ5VGF0_9RHOB</name>
<reference evidence="1" key="1">
    <citation type="journal article" date="2014" name="Int. J. Syst. Evol. Microbiol.">
        <title>Complete genome of a new Firmicutes species belonging to the dominant human colonic microbiota ('Ruminococcus bicirculans') reveals two chromosomes and a selective capacity to utilize plant glucans.</title>
        <authorList>
            <consortium name="NISC Comparative Sequencing Program"/>
            <person name="Wegmann U."/>
            <person name="Louis P."/>
            <person name="Goesmann A."/>
            <person name="Henrissat B."/>
            <person name="Duncan S.H."/>
            <person name="Flint H.J."/>
        </authorList>
    </citation>
    <scope>NUCLEOTIDE SEQUENCE</scope>
    <source>
        <strain evidence="1">NBRC 109915</strain>
    </source>
</reference>
<evidence type="ECO:0000313" key="2">
    <source>
        <dbReference type="Proteomes" id="UP001161388"/>
    </source>
</evidence>
<sequence length="79" mass="8669">MHDAQKDTDRAKAAAMVLLDGRDHIADRGAILVTLEHAVSMILMLTMDQDTKKASQMLNEGLAPGVDMRLAHAAQMQQR</sequence>
<reference evidence="1" key="2">
    <citation type="submission" date="2023-01" db="EMBL/GenBank/DDBJ databases">
        <title>Draft genome sequence of Sulfitobacter pacificus strain NBRC 109915.</title>
        <authorList>
            <person name="Sun Q."/>
            <person name="Mori K."/>
        </authorList>
    </citation>
    <scope>NUCLEOTIDE SEQUENCE</scope>
    <source>
        <strain evidence="1">NBRC 109915</strain>
    </source>
</reference>
<gene>
    <name evidence="1" type="ORF">GCM10007927_09540</name>
</gene>
<dbReference type="EMBL" id="BSNL01000001">
    <property type="protein sequence ID" value="GLQ26151.1"/>
    <property type="molecule type" value="Genomic_DNA"/>
</dbReference>
<evidence type="ECO:0000313" key="1">
    <source>
        <dbReference type="EMBL" id="GLQ26151.1"/>
    </source>
</evidence>